<dbReference type="EMBL" id="JAUJFL010000003">
    <property type="protein sequence ID" value="KAK2606803.1"/>
    <property type="molecule type" value="Genomic_DNA"/>
</dbReference>
<accession>A0AAD9W2V0</accession>
<dbReference type="AlphaFoldDB" id="A0AAD9W2V0"/>
<dbReference type="Proteomes" id="UP001265746">
    <property type="component" value="Unassembled WGS sequence"/>
</dbReference>
<evidence type="ECO:0000256" key="1">
    <source>
        <dbReference type="SAM" id="Phobius"/>
    </source>
</evidence>
<protein>
    <submittedName>
        <fullName evidence="2">Uncharacterized protein</fullName>
    </submittedName>
</protein>
<keyword evidence="1" id="KW-0812">Transmembrane</keyword>
<name>A0AAD9W2V0_PHOAM</name>
<keyword evidence="1" id="KW-0472">Membrane</keyword>
<keyword evidence="3" id="KW-1185">Reference proteome</keyword>
<evidence type="ECO:0000313" key="3">
    <source>
        <dbReference type="Proteomes" id="UP001265746"/>
    </source>
</evidence>
<reference evidence="2" key="1">
    <citation type="submission" date="2023-06" db="EMBL/GenBank/DDBJ databases">
        <authorList>
            <person name="Noh H."/>
        </authorList>
    </citation>
    <scope>NUCLEOTIDE SEQUENCE</scope>
    <source>
        <strain evidence="2">DUCC20226</strain>
    </source>
</reference>
<keyword evidence="1" id="KW-1133">Transmembrane helix</keyword>
<evidence type="ECO:0000313" key="2">
    <source>
        <dbReference type="EMBL" id="KAK2606803.1"/>
    </source>
</evidence>
<proteinExistence type="predicted"/>
<organism evidence="2 3">
    <name type="scientific">Phomopsis amygdali</name>
    <name type="common">Fusicoccum amygdali</name>
    <dbReference type="NCBI Taxonomy" id="1214568"/>
    <lineage>
        <taxon>Eukaryota</taxon>
        <taxon>Fungi</taxon>
        <taxon>Dikarya</taxon>
        <taxon>Ascomycota</taxon>
        <taxon>Pezizomycotina</taxon>
        <taxon>Sordariomycetes</taxon>
        <taxon>Sordariomycetidae</taxon>
        <taxon>Diaporthales</taxon>
        <taxon>Diaporthaceae</taxon>
        <taxon>Diaporthe</taxon>
    </lineage>
</organism>
<comment type="caution">
    <text evidence="2">The sequence shown here is derived from an EMBL/GenBank/DDBJ whole genome shotgun (WGS) entry which is preliminary data.</text>
</comment>
<gene>
    <name evidence="2" type="ORF">N8I77_005529</name>
</gene>
<sequence>MDDAEVKLLKRLSSDTSFSSEPEPRFTSRRKVGRPISLVHLALESSILLVLIAVLVLLIRGPAAPRMVKNDFKNRKAGIDLSGIVPADVSTRTMIKPWEPHVFQIEPAAFTDPGLLNRTVNTWRSMGTCQ</sequence>
<feature type="transmembrane region" description="Helical" evidence="1">
    <location>
        <begin position="38"/>
        <end position="59"/>
    </location>
</feature>